<sequence>MKKKKVVNQNNLNIISINKRIYHEYYINEEIEAGLVLLGWEVKSLRARKVNISNSYILINHGTAYLLGAIITPLYTSNFYDLYDPMRTRKLLLNQYELNSLFGKVNRIGHTIVALSLYWKSSWCKIKIGIVKGKKKYDKRYEIKHREWRLNKEKIMRSTKF</sequence>
<dbReference type="SUPFAM" id="SSF74982">
    <property type="entry name" value="Small protein B (SmpB)"/>
    <property type="match status" value="1"/>
</dbReference>
<dbReference type="PANTHER" id="PTHR30308:SF2">
    <property type="entry name" value="SSRA-BINDING PROTEIN"/>
    <property type="match status" value="1"/>
</dbReference>
<dbReference type="PROSITE" id="PS01317">
    <property type="entry name" value="SSRP"/>
    <property type="match status" value="1"/>
</dbReference>
<dbReference type="GO" id="GO:0005829">
    <property type="term" value="C:cytosol"/>
    <property type="evidence" value="ECO:0007669"/>
    <property type="project" value="TreeGrafter"/>
</dbReference>
<protein>
    <recommendedName>
        <fullName evidence="3">SsrA-binding protein</fullName>
    </recommendedName>
    <alternativeName>
        <fullName evidence="3">Small protein B</fullName>
    </alternativeName>
</protein>
<dbReference type="NCBIfam" id="NF003843">
    <property type="entry name" value="PRK05422.1"/>
    <property type="match status" value="1"/>
</dbReference>
<dbReference type="PATRIC" id="fig|634113.3.peg.464"/>
<dbReference type="GO" id="GO:0070929">
    <property type="term" value="P:trans-translation"/>
    <property type="evidence" value="ECO:0007669"/>
    <property type="project" value="UniProtKB-UniRule"/>
</dbReference>
<organism evidence="4 5">
    <name type="scientific">Candidatus Arsenophonus lipoptenae</name>
    <dbReference type="NCBI Taxonomy" id="634113"/>
    <lineage>
        <taxon>Bacteria</taxon>
        <taxon>Pseudomonadati</taxon>
        <taxon>Pseudomonadota</taxon>
        <taxon>Gammaproteobacteria</taxon>
        <taxon>Enterobacterales</taxon>
        <taxon>Morganellaceae</taxon>
        <taxon>Arsenophonus</taxon>
    </lineage>
</organism>
<dbReference type="Gene3D" id="2.40.280.10">
    <property type="match status" value="1"/>
</dbReference>
<evidence type="ECO:0000313" key="5">
    <source>
        <dbReference type="Proteomes" id="UP000069926"/>
    </source>
</evidence>
<keyword evidence="2 3" id="KW-0694">RNA-binding</keyword>
<evidence type="ECO:0000313" key="4">
    <source>
        <dbReference type="EMBL" id="AMA65051.1"/>
    </source>
</evidence>
<dbReference type="KEGG" id="asy:AUT07_00486"/>
<evidence type="ECO:0000256" key="3">
    <source>
        <dbReference type="HAMAP-Rule" id="MF_00023"/>
    </source>
</evidence>
<dbReference type="InterPro" id="IPR000037">
    <property type="entry name" value="SsrA-bd_prot"/>
</dbReference>
<gene>
    <name evidence="3 4" type="primary">smpB</name>
    <name evidence="4" type="ORF">AUT07_00486</name>
</gene>
<comment type="function">
    <text evidence="3">Required for rescue of stalled ribosomes mediated by trans-translation. Binds to transfer-messenger RNA (tmRNA), required for stable association of tmRNA with ribosomes. tmRNA and SmpB together mimic tRNA shape, replacing the anticodon stem-loop with SmpB. tmRNA is encoded by the ssrA gene; the 2 termini fold to resemble tRNA(Ala) and it encodes a 'tag peptide', a short internal open reading frame. During trans-translation Ala-aminoacylated tmRNA acts like a tRNA, entering the A-site of stalled ribosomes, displacing the stalled mRNA. The ribosome then switches to translate the ORF on the tmRNA; the nascent peptide is terminated with the 'tag peptide' encoded by the tmRNA and targeted for degradation. The ribosome is freed to recommence translation, which seems to be the essential function of trans-translation.</text>
</comment>
<keyword evidence="5" id="KW-1185">Reference proteome</keyword>
<dbReference type="GO" id="GO:0070930">
    <property type="term" value="P:trans-translation-dependent protein tagging"/>
    <property type="evidence" value="ECO:0007669"/>
    <property type="project" value="TreeGrafter"/>
</dbReference>
<proteinExistence type="inferred from homology"/>
<dbReference type="AlphaFoldDB" id="A0A109QB93"/>
<name>A0A109QB93_9GAMM</name>
<evidence type="ECO:0000256" key="2">
    <source>
        <dbReference type="ARBA" id="ARBA00022884"/>
    </source>
</evidence>
<dbReference type="RefSeq" id="WP_066283712.1">
    <property type="nucleotide sequence ID" value="NZ_CP013920.1"/>
</dbReference>
<comment type="subcellular location">
    <subcellularLocation>
        <location evidence="3">Cytoplasm</location>
    </subcellularLocation>
    <text evidence="3">The tmRNA-SmpB complex associates with stalled 70S ribosomes.</text>
</comment>
<dbReference type="InterPro" id="IPR020081">
    <property type="entry name" value="SsrA-bd_prot_CS"/>
</dbReference>
<dbReference type="CDD" id="cd09294">
    <property type="entry name" value="SmpB"/>
    <property type="match status" value="1"/>
</dbReference>
<dbReference type="Proteomes" id="UP000069926">
    <property type="component" value="Chromosome"/>
</dbReference>
<dbReference type="InterPro" id="IPR023620">
    <property type="entry name" value="SmpB"/>
</dbReference>
<dbReference type="OrthoDB" id="9805462at2"/>
<reference evidence="4 5" key="1">
    <citation type="submission" date="2016-01" db="EMBL/GenBank/DDBJ databases">
        <title>Genome sequence of Ca. Arsenophonus lipopteni, the exclusive symbiont of a blood sucking fly Lipoptena cervi (Diptera: Hippoboscidae).</title>
        <authorList>
            <person name="Novakova E."/>
            <person name="Hypsa V."/>
            <person name="Nguyen P."/>
            <person name="Husnik F."/>
            <person name="Darby A.C."/>
        </authorList>
    </citation>
    <scope>NUCLEOTIDE SEQUENCE [LARGE SCALE GENOMIC DNA]</scope>
    <source>
        <strain evidence="4 5">CB</strain>
    </source>
</reference>
<dbReference type="GO" id="GO:0003723">
    <property type="term" value="F:RNA binding"/>
    <property type="evidence" value="ECO:0007669"/>
    <property type="project" value="UniProtKB-UniRule"/>
</dbReference>
<dbReference type="PANTHER" id="PTHR30308">
    <property type="entry name" value="TMRNA-BINDING COMPONENT OF TRANS-TRANSLATION TAGGING COMPLEX"/>
    <property type="match status" value="1"/>
</dbReference>
<dbReference type="NCBIfam" id="TIGR00086">
    <property type="entry name" value="smpB"/>
    <property type="match status" value="1"/>
</dbReference>
<dbReference type="HAMAP" id="MF_00023">
    <property type="entry name" value="SmpB"/>
    <property type="match status" value="1"/>
</dbReference>
<accession>A0A109QB93</accession>
<keyword evidence="1 3" id="KW-0963">Cytoplasm</keyword>
<dbReference type="EMBL" id="CP013920">
    <property type="protein sequence ID" value="AMA65051.1"/>
    <property type="molecule type" value="Genomic_DNA"/>
</dbReference>
<dbReference type="STRING" id="634113.AUT07_00486"/>
<evidence type="ECO:0000256" key="1">
    <source>
        <dbReference type="ARBA" id="ARBA00022490"/>
    </source>
</evidence>
<comment type="similarity">
    <text evidence="3">Belongs to the SmpB family.</text>
</comment>
<dbReference type="Pfam" id="PF01668">
    <property type="entry name" value="SmpB"/>
    <property type="match status" value="1"/>
</dbReference>